<dbReference type="AlphaFoldDB" id="A0A1B6D5R1"/>
<reference evidence="1" key="1">
    <citation type="submission" date="2015-12" db="EMBL/GenBank/DDBJ databases">
        <title>De novo transcriptome assembly of four potential Pierce s Disease insect vectors from Arizona vineyards.</title>
        <authorList>
            <person name="Tassone E.E."/>
        </authorList>
    </citation>
    <scope>NUCLEOTIDE SEQUENCE</scope>
</reference>
<sequence length="305" mass="34655">MPKTRSATKRHNNVLSRTRKSSCNSSIAFTESNSFDKYDLNSENLSVDNEEHNYSLEINKHSSKDQFRPIFNITDKYNKNRRISVNSNKLLNFDCSSSKSGQFENTYVSKNKAMSKNALNAKLNRLKHKQYLMQLHNELEVLKKENTTLKSCSNYKSEMIHSLNNEVQYLKNIIANSTELGSILRNVCHKTNLEIISPLNKGDFMSHSVKSKLDAHLNMFDDDSETNGLISEMDALAQNEDLALISNEEMNSWEKSPLECDIPDFQDVGVCLHLSKKKVSLEFCSSCNQSSTSSSAENMNHSVSE</sequence>
<evidence type="ECO:0000313" key="1">
    <source>
        <dbReference type="EMBL" id="JAS20905.1"/>
    </source>
</evidence>
<gene>
    <name evidence="1" type="ORF">g.16016</name>
</gene>
<proteinExistence type="predicted"/>
<protein>
    <recommendedName>
        <fullName evidence="2">BZIP domain-containing protein</fullName>
    </recommendedName>
</protein>
<dbReference type="EMBL" id="GEDC01016393">
    <property type="protein sequence ID" value="JAS20905.1"/>
    <property type="molecule type" value="Transcribed_RNA"/>
</dbReference>
<evidence type="ECO:0008006" key="2">
    <source>
        <dbReference type="Google" id="ProtNLM"/>
    </source>
</evidence>
<accession>A0A1B6D5R1</accession>
<name>A0A1B6D5R1_9HEMI</name>
<organism evidence="1">
    <name type="scientific">Clastoptera arizonana</name>
    <name type="common">Arizona spittle bug</name>
    <dbReference type="NCBI Taxonomy" id="38151"/>
    <lineage>
        <taxon>Eukaryota</taxon>
        <taxon>Metazoa</taxon>
        <taxon>Ecdysozoa</taxon>
        <taxon>Arthropoda</taxon>
        <taxon>Hexapoda</taxon>
        <taxon>Insecta</taxon>
        <taxon>Pterygota</taxon>
        <taxon>Neoptera</taxon>
        <taxon>Paraneoptera</taxon>
        <taxon>Hemiptera</taxon>
        <taxon>Auchenorrhyncha</taxon>
        <taxon>Cercopoidea</taxon>
        <taxon>Clastopteridae</taxon>
        <taxon>Clastoptera</taxon>
    </lineage>
</organism>